<evidence type="ECO:0000313" key="3">
    <source>
        <dbReference type="Proteomes" id="UP000030744"/>
    </source>
</evidence>
<dbReference type="OrthoDB" id="346925at2759"/>
<dbReference type="Proteomes" id="UP000030744">
    <property type="component" value="Unassembled WGS sequence"/>
</dbReference>
<proteinExistence type="predicted"/>
<evidence type="ECO:0000256" key="1">
    <source>
        <dbReference type="SAM" id="MobiDB-lite"/>
    </source>
</evidence>
<feature type="region of interest" description="Disordered" evidence="1">
    <location>
        <begin position="49"/>
        <end position="68"/>
    </location>
</feature>
<dbReference type="GeneID" id="25382808"/>
<dbReference type="VEuPathDB" id="ToxoDB:EMH_0084420"/>
<dbReference type="RefSeq" id="XP_013356214.1">
    <property type="nucleotide sequence ID" value="XM_013500760.1"/>
</dbReference>
<gene>
    <name evidence="2" type="ORF">EMH_0084420</name>
</gene>
<name>U6KA08_9EIME</name>
<protein>
    <submittedName>
        <fullName evidence="2">Uncharacterized protein</fullName>
    </submittedName>
</protein>
<dbReference type="EMBL" id="HG685489">
    <property type="protein sequence ID" value="CDJ33651.1"/>
    <property type="molecule type" value="Genomic_DNA"/>
</dbReference>
<organism evidence="2 3">
    <name type="scientific">Eimeria mitis</name>
    <dbReference type="NCBI Taxonomy" id="44415"/>
    <lineage>
        <taxon>Eukaryota</taxon>
        <taxon>Sar</taxon>
        <taxon>Alveolata</taxon>
        <taxon>Apicomplexa</taxon>
        <taxon>Conoidasida</taxon>
        <taxon>Coccidia</taxon>
        <taxon>Eucoccidiorida</taxon>
        <taxon>Eimeriorina</taxon>
        <taxon>Eimeriidae</taxon>
        <taxon>Eimeria</taxon>
    </lineage>
</organism>
<reference evidence="2" key="1">
    <citation type="submission" date="2013-10" db="EMBL/GenBank/DDBJ databases">
        <title>Genomic analysis of the causative agents of coccidiosis in chickens.</title>
        <authorList>
            <person name="Reid A.J."/>
            <person name="Blake D."/>
            <person name="Billington K."/>
            <person name="Browne H."/>
            <person name="Dunn M."/>
            <person name="Hung S."/>
            <person name="Kawahara F."/>
            <person name="Miranda-Saavedra D."/>
            <person name="Mourier T."/>
            <person name="Nagra H."/>
            <person name="Otto T.D."/>
            <person name="Rawlings N."/>
            <person name="Sanchez A."/>
            <person name="Sanders M."/>
            <person name="Subramaniam C."/>
            <person name="Tay Y."/>
            <person name="Dear P."/>
            <person name="Doerig C."/>
            <person name="Gruber A."/>
            <person name="Parkinson J."/>
            <person name="Shirley M."/>
            <person name="Wan K.L."/>
            <person name="Berriman M."/>
            <person name="Tomley F."/>
            <person name="Pain A."/>
        </authorList>
    </citation>
    <scope>NUCLEOTIDE SEQUENCE [LARGE SCALE GENOMIC DNA]</scope>
    <source>
        <strain evidence="2">Houghton</strain>
    </source>
</reference>
<dbReference type="AlphaFoldDB" id="U6KA08"/>
<feature type="compositionally biased region" description="Polar residues" evidence="1">
    <location>
        <begin position="56"/>
        <end position="68"/>
    </location>
</feature>
<keyword evidence="3" id="KW-1185">Reference proteome</keyword>
<sequence>MIEGEAAVCCSLVRRLQGLMQWGSVCRESSWLLSCRPVAAALVDEARSRQGEMRRQQQNLEEAKNNAVQTAQRLAVTKEAHEMELSRVKEGAERQQRLHAAEQQRLAEETLKWAAGGAGYRAAKRQRFGC</sequence>
<evidence type="ECO:0000313" key="2">
    <source>
        <dbReference type="EMBL" id="CDJ33651.1"/>
    </source>
</evidence>
<reference evidence="2" key="2">
    <citation type="submission" date="2013-10" db="EMBL/GenBank/DDBJ databases">
        <authorList>
            <person name="Aslett M."/>
        </authorList>
    </citation>
    <scope>NUCLEOTIDE SEQUENCE [LARGE SCALE GENOMIC DNA]</scope>
    <source>
        <strain evidence="2">Houghton</strain>
    </source>
</reference>
<accession>U6KA08</accession>